<dbReference type="EMBL" id="CP028901">
    <property type="protein sequence ID" value="AWB35026.1"/>
    <property type="molecule type" value="Genomic_DNA"/>
</dbReference>
<proteinExistence type="predicted"/>
<dbReference type="AlphaFoldDB" id="A0A2R4XMJ2"/>
<dbReference type="RefSeq" id="WP_108622436.1">
    <property type="nucleotide sequence ID" value="NZ_CP028901.1"/>
</dbReference>
<dbReference type="OrthoDB" id="9787041at2"/>
<dbReference type="PANTHER" id="PTHR43123:SF4">
    <property type="entry name" value="POLYSACCHARIDE DEACETYLASE"/>
    <property type="match status" value="1"/>
</dbReference>
<dbReference type="PANTHER" id="PTHR43123">
    <property type="entry name" value="POLYSACCHARIDE DEACETYLASE-RELATED"/>
    <property type="match status" value="1"/>
</dbReference>
<protein>
    <submittedName>
        <fullName evidence="2">Polysaccharide deacetylase</fullName>
    </submittedName>
</protein>
<dbReference type="InterPro" id="IPR002509">
    <property type="entry name" value="NODB_dom"/>
</dbReference>
<keyword evidence="3" id="KW-1185">Reference proteome</keyword>
<dbReference type="Pfam" id="PF01522">
    <property type="entry name" value="Polysacc_deac_1"/>
    <property type="match status" value="1"/>
</dbReference>
<evidence type="ECO:0000313" key="3">
    <source>
        <dbReference type="Proteomes" id="UP000244571"/>
    </source>
</evidence>
<dbReference type="CDD" id="cd10979">
    <property type="entry name" value="CE4_PuuE_like"/>
    <property type="match status" value="1"/>
</dbReference>
<dbReference type="SUPFAM" id="SSF88713">
    <property type="entry name" value="Glycoside hydrolase/deacetylase"/>
    <property type="match status" value="1"/>
</dbReference>
<reference evidence="2 3" key="1">
    <citation type="submission" date="2018-04" db="EMBL/GenBank/DDBJ databases">
        <title>Bordetella sp. HZ20 isolated from seawater.</title>
        <authorList>
            <person name="Sun C."/>
        </authorList>
    </citation>
    <scope>NUCLEOTIDE SEQUENCE [LARGE SCALE GENOMIC DNA]</scope>
    <source>
        <strain evidence="2 3">HZ20</strain>
    </source>
</reference>
<dbReference type="GO" id="GO:0005975">
    <property type="term" value="P:carbohydrate metabolic process"/>
    <property type="evidence" value="ECO:0007669"/>
    <property type="project" value="InterPro"/>
</dbReference>
<sequence length="317" mass="36024">MSQLDHTYLQYSKRRYGYDHDWYEWSMLESRAPLVWPDRKPLAVWINVSLQHFPLDQKGKPFKTPFGMTMPYPDLRHFSLRDYGNRVGIYRFLKFFEANGLPVTYAINASLAGSAPQLIERVCQSAGEIVAHGWDMDHLHSPDLSRDAESELISRSVDVLRAATGKKIQGWLSPARSQSWNTLSLLPEAGLSYCMDWVNDDLPYPVSVETGPLTMLPLNTEVEDSFVMGSNLHSEDEWADQVIDATDFMLKEGRTQNAGRMLGISLHPWLTGQPHRIGCVERVLNHVLAHRDQIWLATAGEIVSTFAEQQKQAAQKP</sequence>
<dbReference type="InterPro" id="IPR011330">
    <property type="entry name" value="Glyco_hydro/deAcase_b/a-brl"/>
</dbReference>
<name>A0A2R4XMJ2_9BURK</name>
<accession>A0A2R4XMJ2</accession>
<evidence type="ECO:0000313" key="2">
    <source>
        <dbReference type="EMBL" id="AWB35026.1"/>
    </source>
</evidence>
<dbReference type="Proteomes" id="UP000244571">
    <property type="component" value="Chromosome"/>
</dbReference>
<gene>
    <name evidence="2" type="ORF">DBV39_16250</name>
</gene>
<feature type="domain" description="NodB homology" evidence="1">
    <location>
        <begin position="88"/>
        <end position="193"/>
    </location>
</feature>
<dbReference type="KEGG" id="boz:DBV39_16250"/>
<organism evidence="2 3">
    <name type="scientific">Orrella marina</name>
    <dbReference type="NCBI Taxonomy" id="2163011"/>
    <lineage>
        <taxon>Bacteria</taxon>
        <taxon>Pseudomonadati</taxon>
        <taxon>Pseudomonadota</taxon>
        <taxon>Betaproteobacteria</taxon>
        <taxon>Burkholderiales</taxon>
        <taxon>Alcaligenaceae</taxon>
        <taxon>Orrella</taxon>
    </lineage>
</organism>
<dbReference type="GO" id="GO:0016810">
    <property type="term" value="F:hydrolase activity, acting on carbon-nitrogen (but not peptide) bonds"/>
    <property type="evidence" value="ECO:0007669"/>
    <property type="project" value="InterPro"/>
</dbReference>
<dbReference type="Gene3D" id="3.20.20.370">
    <property type="entry name" value="Glycoside hydrolase/deacetylase"/>
    <property type="match status" value="1"/>
</dbReference>
<evidence type="ECO:0000259" key="1">
    <source>
        <dbReference type="Pfam" id="PF01522"/>
    </source>
</evidence>